<keyword evidence="3" id="KW-1185">Reference proteome</keyword>
<comment type="caution">
    <text evidence="2">The sequence shown here is derived from an EMBL/GenBank/DDBJ whole genome shotgun (WGS) entry which is preliminary data.</text>
</comment>
<proteinExistence type="predicted"/>
<gene>
    <name evidence="2" type="ORF">Raf01_92540</name>
</gene>
<accession>A0A8J3R3A7</accession>
<evidence type="ECO:0000313" key="2">
    <source>
        <dbReference type="EMBL" id="GIH21082.1"/>
    </source>
</evidence>
<protein>
    <submittedName>
        <fullName evidence="2">Uncharacterized protein</fullName>
    </submittedName>
</protein>
<dbReference type="Proteomes" id="UP000642748">
    <property type="component" value="Unassembled WGS sequence"/>
</dbReference>
<evidence type="ECO:0000256" key="1">
    <source>
        <dbReference type="SAM" id="MobiDB-lite"/>
    </source>
</evidence>
<dbReference type="EMBL" id="BONZ01000116">
    <property type="protein sequence ID" value="GIH21082.1"/>
    <property type="molecule type" value="Genomic_DNA"/>
</dbReference>
<evidence type="ECO:0000313" key="3">
    <source>
        <dbReference type="Proteomes" id="UP000642748"/>
    </source>
</evidence>
<dbReference type="AlphaFoldDB" id="A0A8J3R3A7"/>
<organism evidence="2 3">
    <name type="scientific">Rugosimonospora africana</name>
    <dbReference type="NCBI Taxonomy" id="556532"/>
    <lineage>
        <taxon>Bacteria</taxon>
        <taxon>Bacillati</taxon>
        <taxon>Actinomycetota</taxon>
        <taxon>Actinomycetes</taxon>
        <taxon>Micromonosporales</taxon>
        <taxon>Micromonosporaceae</taxon>
        <taxon>Rugosimonospora</taxon>
    </lineage>
</organism>
<reference evidence="2" key="1">
    <citation type="submission" date="2021-01" db="EMBL/GenBank/DDBJ databases">
        <title>Whole genome shotgun sequence of Rugosimonospora africana NBRC 104875.</title>
        <authorList>
            <person name="Komaki H."/>
            <person name="Tamura T."/>
        </authorList>
    </citation>
    <scope>NUCLEOTIDE SEQUENCE</scope>
    <source>
        <strain evidence="2">NBRC 104875</strain>
    </source>
</reference>
<sequence length="99" mass="10638">MRHDQPPPAVKSGQISEIARMPGGSAGENDDGRKVQASSRKAFTVMQWCSIESRVARHRVSLVKTCLDAADGAALPGILTTPRTCESGTDPPWLRRIPG</sequence>
<name>A0A8J3R3A7_9ACTN</name>
<feature type="region of interest" description="Disordered" evidence="1">
    <location>
        <begin position="1"/>
        <end position="37"/>
    </location>
</feature>